<organism evidence="2 3">
    <name type="scientific">Shewanella baltica (strain OS155 / ATCC BAA-1091)</name>
    <dbReference type="NCBI Taxonomy" id="325240"/>
    <lineage>
        <taxon>Bacteria</taxon>
        <taxon>Pseudomonadati</taxon>
        <taxon>Pseudomonadota</taxon>
        <taxon>Gammaproteobacteria</taxon>
        <taxon>Alteromonadales</taxon>
        <taxon>Shewanellaceae</taxon>
        <taxon>Shewanella</taxon>
    </lineage>
</organism>
<dbReference type="Pfam" id="PF13588">
    <property type="entry name" value="HSDR_N_2"/>
    <property type="match status" value="1"/>
</dbReference>
<keyword evidence="3" id="KW-1185">Reference proteome</keyword>
<dbReference type="KEGG" id="sbl:Sbal_3767"/>
<evidence type="ECO:0000259" key="1">
    <source>
        <dbReference type="Pfam" id="PF13588"/>
    </source>
</evidence>
<dbReference type="HOGENOM" id="CLU_1018997_0_0_6"/>
<gene>
    <name evidence="2" type="ordered locus">Sbal_3767</name>
</gene>
<evidence type="ECO:0000313" key="3">
    <source>
        <dbReference type="Proteomes" id="UP000001557"/>
    </source>
</evidence>
<dbReference type="Proteomes" id="UP000001557">
    <property type="component" value="Chromosome"/>
</dbReference>
<name>A3D928_SHEB5</name>
<dbReference type="AlphaFoldDB" id="A3D928"/>
<dbReference type="EMBL" id="CP000563">
    <property type="protein sequence ID" value="ABN63241.1"/>
    <property type="molecule type" value="Genomic_DNA"/>
</dbReference>
<accession>A3D928</accession>
<feature type="domain" description="Type I restriction enzyme R protein N-terminal" evidence="1">
    <location>
        <begin position="121"/>
        <end position="229"/>
    </location>
</feature>
<sequence>MRLRMPLRQSDESIASAIKFDVEKSSTGSKRLKLRTLLTKFGYEKRSDTNTAKITELLTYEGLSINPPIVRFGERWEISLQDWIYLSCNVLPEQQAPSVLSTWNADGWFDKISELDLRTEKEVETKFIIPLLIRLGYSENDRFDGMPVPAAHGSRNTTLVIDFALFNNSEESLKNQPLLTVEAKKEGRLLKQQELLNAHNQAKSYCLWTQCDFFLITDSKTVQLFHISRGRIGQLSPIFSCERESLSSCFGELYARASKEVLTKYYLAKFSTTEETS</sequence>
<reference evidence="2 3" key="1">
    <citation type="submission" date="2007-02" db="EMBL/GenBank/DDBJ databases">
        <title>Complete sequence of chromosome of Shewanella baltica OS155.</title>
        <authorList>
            <consortium name="US DOE Joint Genome Institute"/>
            <person name="Copeland A."/>
            <person name="Lucas S."/>
            <person name="Lapidus A."/>
            <person name="Barry K."/>
            <person name="Detter J.C."/>
            <person name="Glavina del Rio T."/>
            <person name="Hammon N."/>
            <person name="Israni S."/>
            <person name="Dalin E."/>
            <person name="Tice H."/>
            <person name="Pitluck S."/>
            <person name="Sims D.R."/>
            <person name="Brettin T."/>
            <person name="Bruce D."/>
            <person name="Han C."/>
            <person name="Tapia R."/>
            <person name="Brainard J."/>
            <person name="Schmutz J."/>
            <person name="Larimer F."/>
            <person name="Land M."/>
            <person name="Hauser L."/>
            <person name="Kyrpides N."/>
            <person name="Mikhailova N."/>
            <person name="Brettar I."/>
            <person name="Klappenbach J."/>
            <person name="Konstantinidis K."/>
            <person name="Rodrigues J."/>
            <person name="Tiedje J."/>
            <person name="Richardson P."/>
        </authorList>
    </citation>
    <scope>NUCLEOTIDE SEQUENCE [LARGE SCALE GENOMIC DNA]</scope>
    <source>
        <strain evidence="3">OS155 / ATCC BAA-1091</strain>
    </source>
</reference>
<evidence type="ECO:0000313" key="2">
    <source>
        <dbReference type="EMBL" id="ABN63241.1"/>
    </source>
</evidence>
<protein>
    <recommendedName>
        <fullName evidence="1">Type I restriction enzyme R protein N-terminal domain-containing protein</fullName>
    </recommendedName>
</protein>
<dbReference type="InterPro" id="IPR029464">
    <property type="entry name" value="HSDR_N"/>
</dbReference>
<proteinExistence type="predicted"/>